<evidence type="ECO:0000256" key="3">
    <source>
        <dbReference type="ARBA" id="ARBA00016337"/>
    </source>
</evidence>
<keyword evidence="8 11" id="KW-0460">Magnesium</keyword>
<keyword evidence="6 11" id="KW-0479">Metal-binding</keyword>
<evidence type="ECO:0000256" key="9">
    <source>
        <dbReference type="ARBA" id="ARBA00031306"/>
    </source>
</evidence>
<evidence type="ECO:0000256" key="10">
    <source>
        <dbReference type="ARBA" id="ARBA00048540"/>
    </source>
</evidence>
<dbReference type="PIRSF" id="PIRSF006268">
    <property type="entry name" value="ApbE"/>
    <property type="match status" value="1"/>
</dbReference>
<keyword evidence="13" id="KW-1185">Reference proteome</keyword>
<evidence type="ECO:0000256" key="1">
    <source>
        <dbReference type="ARBA" id="ARBA00001946"/>
    </source>
</evidence>
<comment type="catalytic activity">
    <reaction evidence="10 11">
        <text>L-threonyl-[protein] + FAD = FMN-L-threonyl-[protein] + AMP + H(+)</text>
        <dbReference type="Rhea" id="RHEA:36847"/>
        <dbReference type="Rhea" id="RHEA-COMP:11060"/>
        <dbReference type="Rhea" id="RHEA-COMP:11061"/>
        <dbReference type="ChEBI" id="CHEBI:15378"/>
        <dbReference type="ChEBI" id="CHEBI:30013"/>
        <dbReference type="ChEBI" id="CHEBI:57692"/>
        <dbReference type="ChEBI" id="CHEBI:74257"/>
        <dbReference type="ChEBI" id="CHEBI:456215"/>
        <dbReference type="EC" id="2.7.1.180"/>
    </reaction>
</comment>
<sequence length="291" mass="30431">MSSPLPITRRAQPWLGTLVEISIADADSADAPTTDHAAAFAAAFGAIAAVQRLMSFHDAASDVSRFNRAPVGAVLEVDRQTLQVLQCALQIHAASGGLFDIGCGATLAAWDYLPAPDGLDVPTLASWPRPPLLRIEDARRITKTAAAWIDLGGIAKGYAVDQAIAALQEAGIGLACVNAGGDLRVYGEYGFPVAIRDPRQPGRAARQTRLSNQAMASSGSYFSQKAFAEREVSALIDGRDGRPLTGPIDPLSATVCAPSCMLADALTKVVLASADPQHPALRQFGASAFII</sequence>
<dbReference type="Gene3D" id="3.10.520.10">
    <property type="entry name" value="ApbE-like domains"/>
    <property type="match status" value="1"/>
</dbReference>
<dbReference type="EC" id="2.7.1.180" evidence="2 11"/>
<dbReference type="PANTHER" id="PTHR30040:SF2">
    <property type="entry name" value="FAD:PROTEIN FMN TRANSFERASE"/>
    <property type="match status" value="1"/>
</dbReference>
<evidence type="ECO:0000256" key="7">
    <source>
        <dbReference type="ARBA" id="ARBA00022827"/>
    </source>
</evidence>
<keyword evidence="5 11" id="KW-0808">Transferase</keyword>
<evidence type="ECO:0000313" key="12">
    <source>
        <dbReference type="EMBL" id="MFC3107727.1"/>
    </source>
</evidence>
<dbReference type="InterPro" id="IPR024932">
    <property type="entry name" value="ApbE"/>
</dbReference>
<accession>A0ABV7F1Q2</accession>
<name>A0ABV7F1Q2_9BURK</name>
<comment type="caution">
    <text evidence="12">The sequence shown here is derived from an EMBL/GenBank/DDBJ whole genome shotgun (WGS) entry which is preliminary data.</text>
</comment>
<dbReference type="Pfam" id="PF02424">
    <property type="entry name" value="ApbE"/>
    <property type="match status" value="1"/>
</dbReference>
<evidence type="ECO:0000256" key="6">
    <source>
        <dbReference type="ARBA" id="ARBA00022723"/>
    </source>
</evidence>
<dbReference type="RefSeq" id="WP_390321471.1">
    <property type="nucleotide sequence ID" value="NZ_JBHRTP010000018.1"/>
</dbReference>
<dbReference type="Proteomes" id="UP001595530">
    <property type="component" value="Unassembled WGS sequence"/>
</dbReference>
<comment type="similarity">
    <text evidence="11">Belongs to the ApbE family.</text>
</comment>
<reference evidence="13" key="1">
    <citation type="journal article" date="2019" name="Int. J. Syst. Evol. Microbiol.">
        <title>The Global Catalogue of Microorganisms (GCM) 10K type strain sequencing project: providing services to taxonomists for standard genome sequencing and annotation.</title>
        <authorList>
            <consortium name="The Broad Institute Genomics Platform"/>
            <consortium name="The Broad Institute Genome Sequencing Center for Infectious Disease"/>
            <person name="Wu L."/>
            <person name="Ma J."/>
        </authorList>
    </citation>
    <scope>NUCLEOTIDE SEQUENCE [LARGE SCALE GENOMIC DNA]</scope>
    <source>
        <strain evidence="13">KCTC 42986</strain>
    </source>
</reference>
<evidence type="ECO:0000256" key="4">
    <source>
        <dbReference type="ARBA" id="ARBA00022630"/>
    </source>
</evidence>
<evidence type="ECO:0000256" key="8">
    <source>
        <dbReference type="ARBA" id="ARBA00022842"/>
    </source>
</evidence>
<keyword evidence="7 11" id="KW-0274">FAD</keyword>
<keyword evidence="4 11" id="KW-0285">Flavoprotein</keyword>
<dbReference type="SUPFAM" id="SSF143631">
    <property type="entry name" value="ApbE-like"/>
    <property type="match status" value="1"/>
</dbReference>
<organism evidence="12 13">
    <name type="scientific">Undibacterium arcticum</name>
    <dbReference type="NCBI Taxonomy" id="1762892"/>
    <lineage>
        <taxon>Bacteria</taxon>
        <taxon>Pseudomonadati</taxon>
        <taxon>Pseudomonadota</taxon>
        <taxon>Betaproteobacteria</taxon>
        <taxon>Burkholderiales</taxon>
        <taxon>Oxalobacteraceae</taxon>
        <taxon>Undibacterium</taxon>
    </lineage>
</organism>
<proteinExistence type="inferred from homology"/>
<dbReference type="GO" id="GO:0016740">
    <property type="term" value="F:transferase activity"/>
    <property type="evidence" value="ECO:0007669"/>
    <property type="project" value="UniProtKB-KW"/>
</dbReference>
<evidence type="ECO:0000256" key="2">
    <source>
        <dbReference type="ARBA" id="ARBA00011955"/>
    </source>
</evidence>
<evidence type="ECO:0000313" key="13">
    <source>
        <dbReference type="Proteomes" id="UP001595530"/>
    </source>
</evidence>
<dbReference type="PANTHER" id="PTHR30040">
    <property type="entry name" value="THIAMINE BIOSYNTHESIS LIPOPROTEIN APBE"/>
    <property type="match status" value="1"/>
</dbReference>
<gene>
    <name evidence="12" type="ORF">ACFOFO_07095</name>
</gene>
<dbReference type="EMBL" id="JBHRTP010000018">
    <property type="protein sequence ID" value="MFC3107727.1"/>
    <property type="molecule type" value="Genomic_DNA"/>
</dbReference>
<evidence type="ECO:0000256" key="11">
    <source>
        <dbReference type="PIRNR" id="PIRNR006268"/>
    </source>
</evidence>
<evidence type="ECO:0000256" key="5">
    <source>
        <dbReference type="ARBA" id="ARBA00022679"/>
    </source>
</evidence>
<comment type="cofactor">
    <cofactor evidence="1">
        <name>Mg(2+)</name>
        <dbReference type="ChEBI" id="CHEBI:18420"/>
    </cofactor>
</comment>
<dbReference type="InterPro" id="IPR003374">
    <property type="entry name" value="ApbE-like_sf"/>
</dbReference>
<protein>
    <recommendedName>
        <fullName evidence="3 11">FAD:protein FMN transferase</fullName>
        <ecNumber evidence="2 11">2.7.1.180</ecNumber>
    </recommendedName>
    <alternativeName>
        <fullName evidence="9 11">Flavin transferase</fullName>
    </alternativeName>
</protein>